<organism evidence="4 5">
    <name type="scientific">Varibaculum cambriense</name>
    <dbReference type="NCBI Taxonomy" id="184870"/>
    <lineage>
        <taxon>Bacteria</taxon>
        <taxon>Bacillati</taxon>
        <taxon>Actinomycetota</taxon>
        <taxon>Actinomycetes</taxon>
        <taxon>Actinomycetales</taxon>
        <taxon>Actinomycetaceae</taxon>
        <taxon>Varibaculum</taxon>
    </lineage>
</organism>
<dbReference type="InterPro" id="IPR036676">
    <property type="entry name" value="PurM-like_C_sf"/>
</dbReference>
<feature type="binding site" evidence="1">
    <location>
        <position position="74"/>
    </location>
    <ligand>
        <name>Mg(2+)</name>
        <dbReference type="ChEBI" id="CHEBI:18420"/>
        <label>1</label>
    </ligand>
</feature>
<dbReference type="HAMAP" id="MF_02128">
    <property type="entry name" value="TMP_kinase"/>
    <property type="match status" value="1"/>
</dbReference>
<keyword evidence="1" id="KW-0067">ATP-binding</keyword>
<feature type="binding site" evidence="1">
    <location>
        <position position="103"/>
    </location>
    <ligand>
        <name>Mg(2+)</name>
        <dbReference type="ChEBI" id="CHEBI:18420"/>
        <label>2</label>
    </ligand>
</feature>
<dbReference type="Gene3D" id="3.30.1330.10">
    <property type="entry name" value="PurM-like, N-terminal domain"/>
    <property type="match status" value="1"/>
</dbReference>
<dbReference type="Proteomes" id="UP000243201">
    <property type="component" value="Unassembled WGS sequence"/>
</dbReference>
<dbReference type="InterPro" id="IPR036921">
    <property type="entry name" value="PurM-like_N_sf"/>
</dbReference>
<name>A0ABX4UT88_9ACTO</name>
<dbReference type="EC" id="2.7.4.16" evidence="1"/>
<gene>
    <name evidence="1 4" type="primary">thiL</name>
    <name evidence="4" type="ORF">CJ240_07125</name>
</gene>
<feature type="binding site" evidence="1">
    <location>
        <position position="58"/>
    </location>
    <ligand>
        <name>Mg(2+)</name>
        <dbReference type="ChEBI" id="CHEBI:18420"/>
        <label>4</label>
    </ligand>
</feature>
<feature type="region of interest" description="Disordered" evidence="2">
    <location>
        <begin position="1"/>
        <end position="27"/>
    </location>
</feature>
<comment type="caution">
    <text evidence="1">Lacks conserved residue(s) required for the propagation of feature annotation.</text>
</comment>
<dbReference type="PANTHER" id="PTHR30270:SF0">
    <property type="entry name" value="THIAMINE-MONOPHOSPHATE KINASE"/>
    <property type="match status" value="1"/>
</dbReference>
<keyword evidence="1" id="KW-0547">Nucleotide-binding</keyword>
<sequence length="380" mass="39283">MTTSPPGESAQVEPSSPHSLPSFQGAVPTPITAEDRLIADFTAGLHAHKRVLVGSGDDCAVLAHPDSRSVISTDVLVEGVHFRRDWMSLEQIGRRAAAQNAADIAAMGASAHSAVAAVTIPKDMGNNEITALATGLAKGLESYGYALVGGDLSSGPCLQIAVTVIGDLAGRPPLLRCGAQVGDQVYFAGNLGDSAAGLALLERFQSPQAALDDPTLPGSLRGLVNKVISRYQVPEVPASLASRLALAGAHALMDVSDGLSRDGAKIAAASGVVIDLHPVLLEKYAQRLADLASFLGTSSWDWILGGGEDHGLLCTAPAGFAIPGFTLIGEVLSASTQAANITNKPEVTFSNEDDSSSSFNAYLLVEGQPYAQHGWDHFAS</sequence>
<dbReference type="EMBL" id="PNGC01000002">
    <property type="protein sequence ID" value="PMB89520.1"/>
    <property type="molecule type" value="Genomic_DNA"/>
</dbReference>
<feature type="binding site" evidence="1">
    <location>
        <position position="256"/>
    </location>
    <ligand>
        <name>ATP</name>
        <dbReference type="ChEBI" id="CHEBI:30616"/>
    </ligand>
</feature>
<dbReference type="GO" id="GO:0016301">
    <property type="term" value="F:kinase activity"/>
    <property type="evidence" value="ECO:0007669"/>
    <property type="project" value="UniProtKB-KW"/>
</dbReference>
<evidence type="ECO:0000313" key="5">
    <source>
        <dbReference type="Proteomes" id="UP000243201"/>
    </source>
</evidence>
<keyword evidence="1 4" id="KW-0418">Kinase</keyword>
<dbReference type="RefSeq" id="WP_022864613.1">
    <property type="nucleotide sequence ID" value="NZ_JAHAIW010000001.1"/>
</dbReference>
<keyword evidence="1" id="KW-0808">Transferase</keyword>
<dbReference type="InterPro" id="IPR006283">
    <property type="entry name" value="ThiL-like"/>
</dbReference>
<dbReference type="InterPro" id="IPR016188">
    <property type="entry name" value="PurM-like_N"/>
</dbReference>
<feature type="binding site" evidence="1">
    <location>
        <position position="74"/>
    </location>
    <ligand>
        <name>Mg(2+)</name>
        <dbReference type="ChEBI" id="CHEBI:18420"/>
        <label>2</label>
    </ligand>
</feature>
<feature type="binding site" evidence="1">
    <location>
        <position position="257"/>
    </location>
    <ligand>
        <name>Mg(2+)</name>
        <dbReference type="ChEBI" id="CHEBI:18420"/>
        <label>5</label>
    </ligand>
</feature>
<accession>A0ABX4UT88</accession>
<evidence type="ECO:0000259" key="3">
    <source>
        <dbReference type="Pfam" id="PF00586"/>
    </source>
</evidence>
<dbReference type="CDD" id="cd02194">
    <property type="entry name" value="ThiL"/>
    <property type="match status" value="1"/>
</dbReference>
<keyword evidence="1" id="KW-0460">Magnesium</keyword>
<proteinExistence type="inferred from homology"/>
<feature type="binding site" evidence="1">
    <location>
        <position position="176"/>
    </location>
    <ligand>
        <name>ATP</name>
        <dbReference type="ChEBI" id="CHEBI:30616"/>
    </ligand>
</feature>
<keyword evidence="5" id="KW-1185">Reference proteome</keyword>
<dbReference type="NCBIfam" id="TIGR01379">
    <property type="entry name" value="thiL"/>
    <property type="match status" value="1"/>
</dbReference>
<feature type="binding site" evidence="1">
    <location>
        <position position="58"/>
    </location>
    <ligand>
        <name>Mg(2+)</name>
        <dbReference type="ChEBI" id="CHEBI:18420"/>
        <label>3</label>
    </ligand>
</feature>
<feature type="binding site" evidence="1">
    <location>
        <position position="254"/>
    </location>
    <ligand>
        <name>Mg(2+)</name>
        <dbReference type="ChEBI" id="CHEBI:18420"/>
        <label>3</label>
    </ligand>
</feature>
<feature type="binding site" evidence="1">
    <location>
        <position position="151"/>
    </location>
    <ligand>
        <name>Mg(2+)</name>
        <dbReference type="ChEBI" id="CHEBI:18420"/>
        <label>1</label>
    </ligand>
</feature>
<feature type="binding site" evidence="1">
    <location>
        <position position="72"/>
    </location>
    <ligand>
        <name>Mg(2+)</name>
        <dbReference type="ChEBI" id="CHEBI:18420"/>
        <label>4</label>
    </ligand>
</feature>
<dbReference type="Pfam" id="PF00586">
    <property type="entry name" value="AIRS"/>
    <property type="match status" value="1"/>
</dbReference>
<comment type="pathway">
    <text evidence="1">Cofactor biosynthesis; thiamine diphosphate biosynthesis; thiamine diphosphate from thiamine phosphate: step 1/1.</text>
</comment>
<comment type="similarity">
    <text evidence="1">Belongs to the thiamine-monophosphate kinase family.</text>
</comment>
<dbReference type="GeneID" id="78353277"/>
<reference evidence="4 5" key="1">
    <citation type="submission" date="2017-09" db="EMBL/GenBank/DDBJ databases">
        <title>Bacterial strain isolated from the female urinary microbiota.</title>
        <authorList>
            <person name="Thomas-White K."/>
            <person name="Kumar N."/>
            <person name="Forster S."/>
            <person name="Putonti C."/>
            <person name="Lawley T."/>
            <person name="Wolfe A.J."/>
        </authorList>
    </citation>
    <scope>NUCLEOTIDE SEQUENCE [LARGE SCALE GENOMIC DNA]</scope>
    <source>
        <strain evidence="4 5">UMB0744</strain>
    </source>
</reference>
<feature type="binding site" evidence="1">
    <location>
        <position position="375"/>
    </location>
    <ligand>
        <name>substrate</name>
    </ligand>
</feature>
<feature type="binding site" evidence="1">
    <location>
        <begin position="150"/>
        <end position="151"/>
    </location>
    <ligand>
        <name>ATP</name>
        <dbReference type="ChEBI" id="CHEBI:30616"/>
    </ligand>
</feature>
<feature type="compositionally biased region" description="Polar residues" evidence="2">
    <location>
        <begin position="1"/>
        <end position="22"/>
    </location>
</feature>
<evidence type="ECO:0000313" key="4">
    <source>
        <dbReference type="EMBL" id="PMB89520.1"/>
    </source>
</evidence>
<keyword evidence="1" id="KW-0784">Thiamine biosynthesis</keyword>
<feature type="binding site" evidence="1">
    <location>
        <position position="73"/>
    </location>
    <ligand>
        <name>Mg(2+)</name>
        <dbReference type="ChEBI" id="CHEBI:18420"/>
        <label>1</label>
    </ligand>
</feature>
<comment type="caution">
    <text evidence="4">The sequence shown here is derived from an EMBL/GenBank/DDBJ whole genome shotgun (WGS) entry which is preliminary data.</text>
</comment>
<comment type="function">
    <text evidence="1">Catalyzes the ATP-dependent phosphorylation of thiamine-monophosphate (TMP) to form thiamine-pyrophosphate (TPP), the active form of vitamin B1.</text>
</comment>
<feature type="binding site" evidence="1">
    <location>
        <position position="81"/>
    </location>
    <ligand>
        <name>substrate</name>
    </ligand>
</feature>
<dbReference type="SUPFAM" id="SSF56042">
    <property type="entry name" value="PurM C-terminal domain-like"/>
    <property type="match status" value="1"/>
</dbReference>
<comment type="miscellaneous">
    <text evidence="1">Reaction mechanism of ThiL seems to utilize a direct, inline transfer of the gamma-phosphate of ATP to TMP rather than a phosphorylated enzyme intermediate.</text>
</comment>
<feature type="domain" description="PurM-like N-terminal" evidence="3">
    <location>
        <begin position="56"/>
        <end position="166"/>
    </location>
</feature>
<feature type="binding site" evidence="1">
    <location>
        <position position="103"/>
    </location>
    <ligand>
        <name>Mg(2+)</name>
        <dbReference type="ChEBI" id="CHEBI:18420"/>
        <label>4</label>
    </ligand>
</feature>
<dbReference type="PANTHER" id="PTHR30270">
    <property type="entry name" value="THIAMINE-MONOPHOSPHATE KINASE"/>
    <property type="match status" value="1"/>
</dbReference>
<protein>
    <recommendedName>
        <fullName evidence="1">Thiamine-monophosphate kinase</fullName>
        <shortName evidence="1">TMP kinase</shortName>
        <shortName evidence="1">Thiamine-phosphate kinase</shortName>
        <ecNumber evidence="1">2.7.4.16</ecNumber>
    </recommendedName>
</protein>
<dbReference type="Gene3D" id="3.90.650.10">
    <property type="entry name" value="PurM-like C-terminal domain"/>
    <property type="match status" value="1"/>
</dbReference>
<comment type="catalytic activity">
    <reaction evidence="1">
        <text>thiamine phosphate + ATP = thiamine diphosphate + ADP</text>
        <dbReference type="Rhea" id="RHEA:15913"/>
        <dbReference type="ChEBI" id="CHEBI:30616"/>
        <dbReference type="ChEBI" id="CHEBI:37575"/>
        <dbReference type="ChEBI" id="CHEBI:58937"/>
        <dbReference type="ChEBI" id="CHEBI:456216"/>
        <dbReference type="EC" id="2.7.4.16"/>
    </reaction>
</comment>
<feature type="binding site" evidence="1">
    <location>
        <position position="308"/>
    </location>
    <ligand>
        <name>substrate</name>
    </ligand>
</feature>
<dbReference type="SUPFAM" id="SSF55326">
    <property type="entry name" value="PurM N-terminal domain-like"/>
    <property type="match status" value="1"/>
</dbReference>
<keyword evidence="1" id="KW-0479">Metal-binding</keyword>
<evidence type="ECO:0000256" key="2">
    <source>
        <dbReference type="SAM" id="MobiDB-lite"/>
    </source>
</evidence>
<evidence type="ECO:0000256" key="1">
    <source>
        <dbReference type="HAMAP-Rule" id="MF_02128"/>
    </source>
</evidence>
<feature type="binding site" evidence="1">
    <location>
        <position position="103"/>
    </location>
    <ligand>
        <name>Mg(2+)</name>
        <dbReference type="ChEBI" id="CHEBI:18420"/>
        <label>3</label>
    </ligand>
</feature>